<organism evidence="10 11">
    <name type="scientific">Flavobacterium xylosi</name>
    <dbReference type="NCBI Taxonomy" id="3230415"/>
    <lineage>
        <taxon>Bacteria</taxon>
        <taxon>Pseudomonadati</taxon>
        <taxon>Bacteroidota</taxon>
        <taxon>Flavobacteriia</taxon>
        <taxon>Flavobacteriales</taxon>
        <taxon>Flavobacteriaceae</taxon>
        <taxon>Flavobacterium</taxon>
    </lineage>
</organism>
<evidence type="ECO:0000256" key="1">
    <source>
        <dbReference type="ARBA" id="ARBA00004571"/>
    </source>
</evidence>
<gene>
    <name evidence="10" type="ORF">ACFX5E_10565</name>
</gene>
<sequence>MKLKFNGFLVLLVVLVAQLTFAQERAVSGTVSDNAGLPLPGVSVLVKGTQSGTQTDFDGKYSIKASSSQVLIFSYIGMKTQEVMATSSNVNVKLASDALELEGVVVTALGIKREKKSLGYATQEVKGDAVAKVKSSNFVNSLSGKVAGLEIKTSGNLGGSTQVVIRGNNSIAGNNQALFVIDGVPIDNSNSNTGDQKAGRGGYDYGNAASDINPDDIESINVLKGAAATALYGSRASNGVVMITTKKGKSQKGIGITISSSLTLGTADKETLPRYQNKYGAGYGPYYQDQIGTDANDEAIYWEDQSGATLPRDNYFTNADLNGDGNFTDLFTPFTEDASYGAAFNPSLLVYQWNSIYPQLTETFGKATPWVAGKANPNSVWGTGSTAVNSVSLDGGDDKSSFRLGFTNLLQEGSLPNSGIKRNTISFTGSHNLTEKIKASASFNFVKTDGKGRNGTGYSSGNVMQQFRQWNQMNVDFDEQKAAYFLTRQNITWNPNSSTNLKPIYSDNPYWTFYENYQTDTRSRYFGNVALEDKLTDWLSILGRFSFDTYSELQEERTNVGSAEVSKYSRFNNNVSEYNYDLMLNFNKDLTEKLNLEGNIGYNVRNNLRNSIFAATNGGLNKAGLYSLSNSVSPILAPGEYDANSMVDGAYIRASLGYDDFAYLEGTYRTDRSSNLPKANNRYGYFSVSGSLVFSKYIEADWLSFGKLRANYAEVGNDTTPYRVFNTFDIGTPFNGTGIASNPGAQNNLNLLPERQKSYEFGVEMAFFKRRLGFDVSYYRDLNVNQITSIPLSTATGYNSAVLNAGTIENKGLEVQLNGTPLKTNDFKWDLNLNWSQNKSLVVELLNGIENLQLASLQGGVSINATPGQPYGTIRGSDFIYAANGQPIVNQTGSGSRIGTYQRTGASNIVIGDINPDWKAGLTNTFAYKNLSLSFLIDMQKGGDVFSLDTWYGYATGMYDFSAADNELGNPVRNPIVGTPGNYGATSGGFILPGVAPDGTPNQVRASGSVYTTAWGYARAPNKLHVYDAGYVKLREASLTYNFNTKTLENSPFTNIAVSLIGRNLWIIDKSTPYADPEAGLSSGNVQGYQSGAYPSIREVGASLKLQF</sequence>
<evidence type="ECO:0000313" key="11">
    <source>
        <dbReference type="Proteomes" id="UP001600109"/>
    </source>
</evidence>
<dbReference type="Proteomes" id="UP001600109">
    <property type="component" value="Unassembled WGS sequence"/>
</dbReference>
<evidence type="ECO:0000256" key="3">
    <source>
        <dbReference type="ARBA" id="ARBA00022452"/>
    </source>
</evidence>
<evidence type="ECO:0000256" key="4">
    <source>
        <dbReference type="ARBA" id="ARBA00022692"/>
    </source>
</evidence>
<feature type="domain" description="TonB-dependent receptor plug" evidence="9">
    <location>
        <begin position="115"/>
        <end position="240"/>
    </location>
</feature>
<dbReference type="SUPFAM" id="SSF56935">
    <property type="entry name" value="Porins"/>
    <property type="match status" value="1"/>
</dbReference>
<comment type="similarity">
    <text evidence="7">Belongs to the TonB-dependent receptor family.</text>
</comment>
<dbReference type="Gene3D" id="2.60.40.1120">
    <property type="entry name" value="Carboxypeptidase-like, regulatory domain"/>
    <property type="match status" value="1"/>
</dbReference>
<dbReference type="Pfam" id="PF07715">
    <property type="entry name" value="Plug"/>
    <property type="match status" value="1"/>
</dbReference>
<comment type="caution">
    <text evidence="10">The sequence shown here is derived from an EMBL/GenBank/DDBJ whole genome shotgun (WGS) entry which is preliminary data.</text>
</comment>
<evidence type="ECO:0000259" key="9">
    <source>
        <dbReference type="Pfam" id="PF07715"/>
    </source>
</evidence>
<keyword evidence="5 7" id="KW-0472">Membrane</keyword>
<reference evidence="10 11" key="1">
    <citation type="submission" date="2024-06" db="EMBL/GenBank/DDBJ databases">
        <title>Flavobacterium spp. isolated from glacier.</title>
        <authorList>
            <person name="Han D."/>
        </authorList>
    </citation>
    <scope>NUCLEOTIDE SEQUENCE [LARGE SCALE GENOMIC DNA]</scope>
    <source>
        <strain evidence="10 11">LS2P90</strain>
    </source>
</reference>
<dbReference type="RefSeq" id="WP_379855161.1">
    <property type="nucleotide sequence ID" value="NZ_JBHZPZ010000011.1"/>
</dbReference>
<evidence type="ECO:0000256" key="2">
    <source>
        <dbReference type="ARBA" id="ARBA00022448"/>
    </source>
</evidence>
<evidence type="ECO:0000256" key="6">
    <source>
        <dbReference type="ARBA" id="ARBA00023237"/>
    </source>
</evidence>
<dbReference type="SUPFAM" id="SSF49464">
    <property type="entry name" value="Carboxypeptidase regulatory domain-like"/>
    <property type="match status" value="1"/>
</dbReference>
<dbReference type="EMBL" id="JBHZPZ010000011">
    <property type="protein sequence ID" value="MFE3868511.1"/>
    <property type="molecule type" value="Genomic_DNA"/>
</dbReference>
<dbReference type="InterPro" id="IPR023996">
    <property type="entry name" value="TonB-dep_OMP_SusC/RagA"/>
</dbReference>
<dbReference type="InterPro" id="IPR012910">
    <property type="entry name" value="Plug_dom"/>
</dbReference>
<keyword evidence="8" id="KW-0732">Signal</keyword>
<protein>
    <submittedName>
        <fullName evidence="10">SusC/RagA family TonB-linked outer membrane protein</fullName>
    </submittedName>
</protein>
<evidence type="ECO:0000256" key="8">
    <source>
        <dbReference type="SAM" id="SignalP"/>
    </source>
</evidence>
<dbReference type="InterPro" id="IPR008969">
    <property type="entry name" value="CarboxyPept-like_regulatory"/>
</dbReference>
<feature type="chain" id="PRO_5045616266" evidence="8">
    <location>
        <begin position="23"/>
        <end position="1108"/>
    </location>
</feature>
<name>A0ABW6HWW6_9FLAO</name>
<keyword evidence="4 7" id="KW-0812">Transmembrane</keyword>
<dbReference type="InterPro" id="IPR036942">
    <property type="entry name" value="Beta-barrel_TonB_sf"/>
</dbReference>
<keyword evidence="3 7" id="KW-1134">Transmembrane beta strand</keyword>
<comment type="subcellular location">
    <subcellularLocation>
        <location evidence="1 7">Cell outer membrane</location>
        <topology evidence="1 7">Multi-pass membrane protein</topology>
    </subcellularLocation>
</comment>
<accession>A0ABW6HWW6</accession>
<proteinExistence type="inferred from homology"/>
<keyword evidence="6 7" id="KW-0998">Cell outer membrane</keyword>
<dbReference type="Gene3D" id="2.40.170.20">
    <property type="entry name" value="TonB-dependent receptor, beta-barrel domain"/>
    <property type="match status" value="1"/>
</dbReference>
<dbReference type="Gene3D" id="2.170.130.10">
    <property type="entry name" value="TonB-dependent receptor, plug domain"/>
    <property type="match status" value="1"/>
</dbReference>
<dbReference type="InterPro" id="IPR039426">
    <property type="entry name" value="TonB-dep_rcpt-like"/>
</dbReference>
<dbReference type="InterPro" id="IPR037066">
    <property type="entry name" value="Plug_dom_sf"/>
</dbReference>
<dbReference type="NCBIfam" id="TIGR04057">
    <property type="entry name" value="SusC_RagA_signa"/>
    <property type="match status" value="1"/>
</dbReference>
<feature type="signal peptide" evidence="8">
    <location>
        <begin position="1"/>
        <end position="22"/>
    </location>
</feature>
<evidence type="ECO:0000256" key="7">
    <source>
        <dbReference type="PROSITE-ProRule" id="PRU01360"/>
    </source>
</evidence>
<dbReference type="PROSITE" id="PS52016">
    <property type="entry name" value="TONB_DEPENDENT_REC_3"/>
    <property type="match status" value="1"/>
</dbReference>
<keyword evidence="11" id="KW-1185">Reference proteome</keyword>
<dbReference type="Pfam" id="PF13715">
    <property type="entry name" value="CarbopepD_reg_2"/>
    <property type="match status" value="1"/>
</dbReference>
<dbReference type="InterPro" id="IPR023997">
    <property type="entry name" value="TonB-dep_OMP_SusC/RagA_CS"/>
</dbReference>
<keyword evidence="2 7" id="KW-0813">Transport</keyword>
<dbReference type="NCBIfam" id="TIGR04056">
    <property type="entry name" value="OMP_RagA_SusC"/>
    <property type="match status" value="1"/>
</dbReference>
<evidence type="ECO:0000313" key="10">
    <source>
        <dbReference type="EMBL" id="MFE3868511.1"/>
    </source>
</evidence>
<evidence type="ECO:0000256" key="5">
    <source>
        <dbReference type="ARBA" id="ARBA00023136"/>
    </source>
</evidence>